<dbReference type="Proteomes" id="UP000460272">
    <property type="component" value="Unassembled WGS sequence"/>
</dbReference>
<keyword evidence="3" id="KW-1185">Reference proteome</keyword>
<protein>
    <submittedName>
        <fullName evidence="2">Uncharacterized protein</fullName>
    </submittedName>
</protein>
<accession>A0A6P2BN73</accession>
<evidence type="ECO:0000256" key="1">
    <source>
        <dbReference type="SAM" id="MobiDB-lite"/>
    </source>
</evidence>
<gene>
    <name evidence="2" type="ORF">EAS64_41905</name>
</gene>
<evidence type="ECO:0000313" key="2">
    <source>
        <dbReference type="EMBL" id="TVY99120.1"/>
    </source>
</evidence>
<feature type="region of interest" description="Disordered" evidence="1">
    <location>
        <begin position="74"/>
        <end position="97"/>
    </location>
</feature>
<sequence>MPHHWPLPITSSRLGHLLDGPRSRLPGPGPSWAAAGDGVFGQLVLARIIEPTSKLDSLRVLEEAGVAPLVTSLGQSARRGRPVSRLTAGGLTVEQEP</sequence>
<comment type="caution">
    <text evidence="2">The sequence shown here is derived from an EMBL/GenBank/DDBJ whole genome shotgun (WGS) entry which is preliminary data.</text>
</comment>
<name>A0A6P2BN73_9ACTN</name>
<organism evidence="2 3">
    <name type="scientific">Trebonia kvetii</name>
    <dbReference type="NCBI Taxonomy" id="2480626"/>
    <lineage>
        <taxon>Bacteria</taxon>
        <taxon>Bacillati</taxon>
        <taxon>Actinomycetota</taxon>
        <taxon>Actinomycetes</taxon>
        <taxon>Streptosporangiales</taxon>
        <taxon>Treboniaceae</taxon>
        <taxon>Trebonia</taxon>
    </lineage>
</organism>
<proteinExistence type="predicted"/>
<dbReference type="AlphaFoldDB" id="A0A6P2BN73"/>
<evidence type="ECO:0000313" key="3">
    <source>
        <dbReference type="Proteomes" id="UP000460272"/>
    </source>
</evidence>
<reference evidence="2 3" key="1">
    <citation type="submission" date="2018-11" db="EMBL/GenBank/DDBJ databases">
        <title>Trebonia kvetii gen.nov., sp.nov., a novel acidophilic actinobacterium, and proposal of the new actinobacterial family Treboniaceae fam. nov.</title>
        <authorList>
            <person name="Rapoport D."/>
            <person name="Sagova-Mareckova M."/>
            <person name="Sedlacek I."/>
            <person name="Provaznik J."/>
            <person name="Kralova S."/>
            <person name="Pavlinic D."/>
            <person name="Benes V."/>
            <person name="Kopecky J."/>
        </authorList>
    </citation>
    <scope>NUCLEOTIDE SEQUENCE [LARGE SCALE GENOMIC DNA]</scope>
    <source>
        <strain evidence="2 3">15Tr583</strain>
    </source>
</reference>
<dbReference type="EMBL" id="RPFW01000013">
    <property type="protein sequence ID" value="TVY99120.1"/>
    <property type="molecule type" value="Genomic_DNA"/>
</dbReference>
<dbReference type="OrthoDB" id="3722616at2"/>